<evidence type="ECO:0000313" key="9">
    <source>
        <dbReference type="EMBL" id="MFD1670810.1"/>
    </source>
</evidence>
<evidence type="ECO:0000256" key="8">
    <source>
        <dbReference type="SAM" id="Phobius"/>
    </source>
</evidence>
<dbReference type="Gene3D" id="1.10.3470.10">
    <property type="entry name" value="ABC transporter involved in vitamin B12 uptake, BtuC"/>
    <property type="match status" value="1"/>
</dbReference>
<feature type="transmembrane region" description="Helical" evidence="8">
    <location>
        <begin position="114"/>
        <end position="131"/>
    </location>
</feature>
<comment type="similarity">
    <text evidence="2">Belongs to the binding-protein-dependent transport system permease family. FecCD subfamily.</text>
</comment>
<evidence type="ECO:0000256" key="1">
    <source>
        <dbReference type="ARBA" id="ARBA00004651"/>
    </source>
</evidence>
<keyword evidence="3" id="KW-0813">Transport</keyword>
<evidence type="ECO:0000256" key="4">
    <source>
        <dbReference type="ARBA" id="ARBA00022475"/>
    </source>
</evidence>
<feature type="transmembrane region" description="Helical" evidence="8">
    <location>
        <begin position="302"/>
        <end position="321"/>
    </location>
</feature>
<organism evidence="9 10">
    <name type="scientific">Agrilactobacillus yilanensis</name>
    <dbReference type="NCBI Taxonomy" id="2485997"/>
    <lineage>
        <taxon>Bacteria</taxon>
        <taxon>Bacillati</taxon>
        <taxon>Bacillota</taxon>
        <taxon>Bacilli</taxon>
        <taxon>Lactobacillales</taxon>
        <taxon>Lactobacillaceae</taxon>
        <taxon>Agrilactobacillus</taxon>
    </lineage>
</organism>
<dbReference type="PANTHER" id="PTHR30472:SF25">
    <property type="entry name" value="ABC TRANSPORTER PERMEASE PROTEIN MJ0876-RELATED"/>
    <property type="match status" value="1"/>
</dbReference>
<evidence type="ECO:0000256" key="6">
    <source>
        <dbReference type="ARBA" id="ARBA00022989"/>
    </source>
</evidence>
<feature type="transmembrane region" description="Helical" evidence="8">
    <location>
        <begin position="86"/>
        <end position="108"/>
    </location>
</feature>
<dbReference type="RefSeq" id="WP_125712669.1">
    <property type="nucleotide sequence ID" value="NZ_JBHTOP010000002.1"/>
</dbReference>
<evidence type="ECO:0000256" key="5">
    <source>
        <dbReference type="ARBA" id="ARBA00022692"/>
    </source>
</evidence>
<name>A0ABW4J6H5_9LACO</name>
<feature type="transmembrane region" description="Helical" evidence="8">
    <location>
        <begin position="228"/>
        <end position="253"/>
    </location>
</feature>
<sequence>MSRTKNGMLWLILVGLLGLGIVLNVLGGPKWYSLSQLWQPSSQLIHDVIWTMRIPRMLASVFVGILLAMSGALLQTISRNPLADPSILGINAGANLALIIGGVTGIALSIANTVWLALLGAGCAFLIVIFLSMSKNGLDPLRLILGGTIFSGFVSCISFAVSMITNTTQQFKNLLVGGFSGVNYQQVLLLAIVTVIVLAGVTAFRTGFTLLAMDEKTVEGLGISVRTLWLFAAIFVILAAGASVAVGGNIGFVGLGIPQLINVLHPGSFKQNIGLTAVAGGTFMVFADLFAKTAVAGIELPLAGLSALIGGCLLFAIVAFGRQVARS</sequence>
<dbReference type="SUPFAM" id="SSF81345">
    <property type="entry name" value="ABC transporter involved in vitamin B12 uptake, BtuC"/>
    <property type="match status" value="1"/>
</dbReference>
<keyword evidence="7 8" id="KW-0472">Membrane</keyword>
<proteinExistence type="inferred from homology"/>
<dbReference type="InterPro" id="IPR037294">
    <property type="entry name" value="ABC_BtuC-like"/>
</dbReference>
<comment type="subcellular location">
    <subcellularLocation>
        <location evidence="1">Cell membrane</location>
        <topology evidence="1">Multi-pass membrane protein</topology>
    </subcellularLocation>
</comment>
<evidence type="ECO:0000313" key="10">
    <source>
        <dbReference type="Proteomes" id="UP001597267"/>
    </source>
</evidence>
<reference evidence="10" key="1">
    <citation type="journal article" date="2019" name="Int. J. Syst. Evol. Microbiol.">
        <title>The Global Catalogue of Microorganisms (GCM) 10K type strain sequencing project: providing services to taxonomists for standard genome sequencing and annotation.</title>
        <authorList>
            <consortium name="The Broad Institute Genomics Platform"/>
            <consortium name="The Broad Institute Genome Sequencing Center for Infectious Disease"/>
            <person name="Wu L."/>
            <person name="Ma J."/>
        </authorList>
    </citation>
    <scope>NUCLEOTIDE SEQUENCE [LARGE SCALE GENOMIC DNA]</scope>
    <source>
        <strain evidence="10">CCM 8896</strain>
    </source>
</reference>
<keyword evidence="10" id="KW-1185">Reference proteome</keyword>
<evidence type="ECO:0000256" key="3">
    <source>
        <dbReference type="ARBA" id="ARBA00022448"/>
    </source>
</evidence>
<feature type="transmembrane region" description="Helical" evidence="8">
    <location>
        <begin position="57"/>
        <end position="74"/>
    </location>
</feature>
<feature type="transmembrane region" description="Helical" evidence="8">
    <location>
        <begin position="143"/>
        <end position="164"/>
    </location>
</feature>
<keyword evidence="4" id="KW-1003">Cell membrane</keyword>
<keyword evidence="5 8" id="KW-0812">Transmembrane</keyword>
<evidence type="ECO:0000256" key="7">
    <source>
        <dbReference type="ARBA" id="ARBA00023136"/>
    </source>
</evidence>
<dbReference type="Pfam" id="PF01032">
    <property type="entry name" value="FecCD"/>
    <property type="match status" value="1"/>
</dbReference>
<protein>
    <submittedName>
        <fullName evidence="9">FecCD family ABC transporter permease</fullName>
    </submittedName>
</protein>
<evidence type="ECO:0000256" key="2">
    <source>
        <dbReference type="ARBA" id="ARBA00007935"/>
    </source>
</evidence>
<feature type="transmembrane region" description="Helical" evidence="8">
    <location>
        <begin position="7"/>
        <end position="27"/>
    </location>
</feature>
<dbReference type="Proteomes" id="UP001597267">
    <property type="component" value="Unassembled WGS sequence"/>
</dbReference>
<feature type="transmembrane region" description="Helical" evidence="8">
    <location>
        <begin position="184"/>
        <end position="208"/>
    </location>
</feature>
<dbReference type="CDD" id="cd06550">
    <property type="entry name" value="TM_ABC_iron-siderophores_like"/>
    <property type="match status" value="1"/>
</dbReference>
<comment type="caution">
    <text evidence="9">The sequence shown here is derived from an EMBL/GenBank/DDBJ whole genome shotgun (WGS) entry which is preliminary data.</text>
</comment>
<keyword evidence="6 8" id="KW-1133">Transmembrane helix</keyword>
<dbReference type="PANTHER" id="PTHR30472">
    <property type="entry name" value="FERRIC ENTEROBACTIN TRANSPORT SYSTEM PERMEASE PROTEIN"/>
    <property type="match status" value="1"/>
</dbReference>
<dbReference type="InterPro" id="IPR000522">
    <property type="entry name" value="ABC_transptr_permease_BtuC"/>
</dbReference>
<accession>A0ABW4J6H5</accession>
<dbReference type="EMBL" id="JBHTOP010000002">
    <property type="protein sequence ID" value="MFD1670810.1"/>
    <property type="molecule type" value="Genomic_DNA"/>
</dbReference>
<gene>
    <name evidence="9" type="ORF">ACFQ5M_01730</name>
</gene>